<organism evidence="2 3">
    <name type="scientific">Thiobaca trueperi</name>
    <dbReference type="NCBI Taxonomy" id="127458"/>
    <lineage>
        <taxon>Bacteria</taxon>
        <taxon>Pseudomonadati</taxon>
        <taxon>Pseudomonadota</taxon>
        <taxon>Gammaproteobacteria</taxon>
        <taxon>Chromatiales</taxon>
        <taxon>Chromatiaceae</taxon>
        <taxon>Thiobaca</taxon>
    </lineage>
</organism>
<dbReference type="GO" id="GO:0008233">
    <property type="term" value="F:peptidase activity"/>
    <property type="evidence" value="ECO:0007669"/>
    <property type="project" value="UniProtKB-KW"/>
</dbReference>
<dbReference type="InterPro" id="IPR038765">
    <property type="entry name" value="Papain-like_cys_pep_sf"/>
</dbReference>
<evidence type="ECO:0000313" key="2">
    <source>
        <dbReference type="EMBL" id="TCT22076.1"/>
    </source>
</evidence>
<comment type="caution">
    <text evidence="2">The sequence shown here is derived from an EMBL/GenBank/DDBJ whole genome shotgun (WGS) entry which is preliminary data.</text>
</comment>
<dbReference type="RefSeq" id="WP_132976484.1">
    <property type="nucleotide sequence ID" value="NZ_SMAO01000003.1"/>
</dbReference>
<keyword evidence="3" id="KW-1185">Reference proteome</keyword>
<dbReference type="SUPFAM" id="SSF54001">
    <property type="entry name" value="Cysteine proteinases"/>
    <property type="match status" value="1"/>
</dbReference>
<dbReference type="OrthoDB" id="9804872at2"/>
<dbReference type="Proteomes" id="UP000295717">
    <property type="component" value="Unassembled WGS sequence"/>
</dbReference>
<dbReference type="Pfam" id="PF01841">
    <property type="entry name" value="Transglut_core"/>
    <property type="match status" value="1"/>
</dbReference>
<sequence length="312" mass="34567">MTIRVALHHQSHYLFDRSVIAAPHEIRLRPAAHSRTPISDYSLRIRPEQHLLHWQQDAYGNFVARVNFPEPTCEIDITVDLLAELTAINPFDFFLDEWAEHYPFVYPDTLAAALIPFLDTASSASGPRLHDWLAAFRREIPVGMNTIALLVLLNQRVRETVSYLTRLEPGVQTCEETLGKQIGSCRDSAWLLAQLLRHLGIASRFVSGYLIQLVADDRPLEGPSGPDADFVDLHAWCEAYIPGAGWIGMDATSGLLAGEGHIPLAVSALPTSAAPVTGTTSVCETQFEVRMTLTRIHEAPRLSQPDTAQQTS</sequence>
<name>A0A4R3N293_9GAMM</name>
<evidence type="ECO:0000313" key="3">
    <source>
        <dbReference type="Proteomes" id="UP000295717"/>
    </source>
</evidence>
<dbReference type="AlphaFoldDB" id="A0A4R3N293"/>
<keyword evidence="2" id="KW-0645">Protease</keyword>
<dbReference type="PANTHER" id="PTHR33490">
    <property type="entry name" value="BLR5614 PROTEIN-RELATED"/>
    <property type="match status" value="1"/>
</dbReference>
<evidence type="ECO:0000259" key="1">
    <source>
        <dbReference type="SMART" id="SM00460"/>
    </source>
</evidence>
<dbReference type="EMBL" id="SMAO01000003">
    <property type="protein sequence ID" value="TCT22076.1"/>
    <property type="molecule type" value="Genomic_DNA"/>
</dbReference>
<dbReference type="Pfam" id="PF08379">
    <property type="entry name" value="Bact_transglu_N"/>
    <property type="match status" value="1"/>
</dbReference>
<dbReference type="InterPro" id="IPR013589">
    <property type="entry name" value="Bac_transglu_N"/>
</dbReference>
<dbReference type="GO" id="GO:0006508">
    <property type="term" value="P:proteolysis"/>
    <property type="evidence" value="ECO:0007669"/>
    <property type="project" value="UniProtKB-KW"/>
</dbReference>
<dbReference type="SMART" id="SM00460">
    <property type="entry name" value="TGc"/>
    <property type="match status" value="1"/>
</dbReference>
<accession>A0A4R3N293</accession>
<keyword evidence="2" id="KW-0378">Hydrolase</keyword>
<dbReference type="PANTHER" id="PTHR33490:SF1">
    <property type="entry name" value="SLL1233 PROTEIN"/>
    <property type="match status" value="1"/>
</dbReference>
<proteinExistence type="predicted"/>
<reference evidence="2 3" key="1">
    <citation type="submission" date="2019-03" db="EMBL/GenBank/DDBJ databases">
        <title>Genomic Encyclopedia of Type Strains, Phase IV (KMG-IV): sequencing the most valuable type-strain genomes for metagenomic binning, comparative biology and taxonomic classification.</title>
        <authorList>
            <person name="Goeker M."/>
        </authorList>
    </citation>
    <scope>NUCLEOTIDE SEQUENCE [LARGE SCALE GENOMIC DNA]</scope>
    <source>
        <strain evidence="2 3">DSM 13587</strain>
    </source>
</reference>
<dbReference type="InterPro" id="IPR002931">
    <property type="entry name" value="Transglutaminase-like"/>
</dbReference>
<dbReference type="Gene3D" id="3.10.620.30">
    <property type="match status" value="1"/>
</dbReference>
<feature type="domain" description="Transglutaminase-like" evidence="1">
    <location>
        <begin position="177"/>
        <end position="253"/>
    </location>
</feature>
<protein>
    <submittedName>
        <fullName evidence="2">Transglutaminase-like putative cysteine protease</fullName>
    </submittedName>
</protein>
<gene>
    <name evidence="2" type="ORF">EDC35_103174</name>
</gene>